<name>A0A378T9D1_9MYCO</name>
<dbReference type="EMBL" id="UGQT01000001">
    <property type="protein sequence ID" value="STZ57442.1"/>
    <property type="molecule type" value="Genomic_DNA"/>
</dbReference>
<organism evidence="1 2">
    <name type="scientific">Mycolicibacterium tokaiense</name>
    <dbReference type="NCBI Taxonomy" id="39695"/>
    <lineage>
        <taxon>Bacteria</taxon>
        <taxon>Bacillati</taxon>
        <taxon>Actinomycetota</taxon>
        <taxon>Actinomycetes</taxon>
        <taxon>Mycobacteriales</taxon>
        <taxon>Mycobacteriaceae</taxon>
        <taxon>Mycolicibacterium</taxon>
    </lineage>
</organism>
<dbReference type="Proteomes" id="UP000254978">
    <property type="component" value="Unassembled WGS sequence"/>
</dbReference>
<sequence>MTTGQGVGCLTRPDLDVGKGITAARDWPQGRIFQSFEESPLGQMDKLIGLLSDVAPGLAVGPDAVADRPGRPTSAEWAAFERACADVVAGAAAH</sequence>
<protein>
    <submittedName>
        <fullName evidence="1">Uncharacterized protein</fullName>
    </submittedName>
</protein>
<reference evidence="1 2" key="1">
    <citation type="submission" date="2018-06" db="EMBL/GenBank/DDBJ databases">
        <authorList>
            <consortium name="Pathogen Informatics"/>
            <person name="Doyle S."/>
        </authorList>
    </citation>
    <scope>NUCLEOTIDE SEQUENCE [LARGE SCALE GENOMIC DNA]</scope>
    <source>
        <strain evidence="1 2">NCTC10821</strain>
    </source>
</reference>
<keyword evidence="2" id="KW-1185">Reference proteome</keyword>
<evidence type="ECO:0000313" key="1">
    <source>
        <dbReference type="EMBL" id="STZ57442.1"/>
    </source>
</evidence>
<gene>
    <name evidence="1" type="ORF">NCTC10821_00942</name>
</gene>
<dbReference type="AlphaFoldDB" id="A0A378T9D1"/>
<evidence type="ECO:0000313" key="2">
    <source>
        <dbReference type="Proteomes" id="UP000254978"/>
    </source>
</evidence>
<accession>A0A378T9D1</accession>
<proteinExistence type="predicted"/>